<dbReference type="PANTHER" id="PTHR43228:SF1">
    <property type="entry name" value="TWO-COMPONENT RESPONSE REGULATOR ARR22"/>
    <property type="match status" value="1"/>
</dbReference>
<reference evidence="3 4" key="1">
    <citation type="submission" date="2019-03" db="EMBL/GenBank/DDBJ databases">
        <title>Genomic Encyclopedia of Type Strains, Phase IV (KMG-IV): sequencing the most valuable type-strain genomes for metagenomic binning, comparative biology and taxonomic classification.</title>
        <authorList>
            <person name="Goeker M."/>
        </authorList>
    </citation>
    <scope>NUCLEOTIDE SEQUENCE [LARGE SCALE GENOMIC DNA]</scope>
    <source>
        <strain evidence="3 4">DSM 13328</strain>
    </source>
</reference>
<dbReference type="SUPFAM" id="SSF52172">
    <property type="entry name" value="CheY-like"/>
    <property type="match status" value="1"/>
</dbReference>
<feature type="domain" description="Response regulatory" evidence="2">
    <location>
        <begin position="4"/>
        <end position="117"/>
    </location>
</feature>
<dbReference type="InterPro" id="IPR011006">
    <property type="entry name" value="CheY-like_superfamily"/>
</dbReference>
<sequence length="118" mass="13014">MQKKVLVVDDEDLLRDLLVQIIQNSGYIVEQAKDGEKAVEIYKKFNPDIVIMDIVMPNTDGIQATEKILKYDSQASIVALTSFSSTKGDDILKAGVKEVVGKPVKSADLIEIIKKHLG</sequence>
<evidence type="ECO:0000313" key="4">
    <source>
        <dbReference type="Proteomes" id="UP000294855"/>
    </source>
</evidence>
<proteinExistence type="predicted"/>
<dbReference type="Pfam" id="PF00072">
    <property type="entry name" value="Response_reg"/>
    <property type="match status" value="1"/>
</dbReference>
<evidence type="ECO:0000313" key="3">
    <source>
        <dbReference type="EMBL" id="TDQ70929.1"/>
    </source>
</evidence>
<dbReference type="AlphaFoldDB" id="A0A484F589"/>
<protein>
    <submittedName>
        <fullName evidence="3">Two-component system chemotaxis response regulator CheY</fullName>
    </submittedName>
</protein>
<dbReference type="EMBL" id="SNYS01000005">
    <property type="protein sequence ID" value="TDQ70929.1"/>
    <property type="molecule type" value="Genomic_DNA"/>
</dbReference>
<comment type="caution">
    <text evidence="3">The sequence shown here is derived from an EMBL/GenBank/DDBJ whole genome shotgun (WGS) entry which is preliminary data.</text>
</comment>
<dbReference type="InterPro" id="IPR052048">
    <property type="entry name" value="ST_Response_Regulator"/>
</dbReference>
<accession>A0A484F589</accession>
<evidence type="ECO:0000259" key="2">
    <source>
        <dbReference type="PROSITE" id="PS50110"/>
    </source>
</evidence>
<dbReference type="PROSITE" id="PS50110">
    <property type="entry name" value="RESPONSE_REGULATORY"/>
    <property type="match status" value="1"/>
</dbReference>
<dbReference type="Gene3D" id="3.40.50.2300">
    <property type="match status" value="1"/>
</dbReference>
<gene>
    <name evidence="3" type="ORF">C7391_0022</name>
</gene>
<dbReference type="InterPro" id="IPR001789">
    <property type="entry name" value="Sig_transdc_resp-reg_receiver"/>
</dbReference>
<feature type="modified residue" description="4-aspartylphosphate" evidence="1">
    <location>
        <position position="53"/>
    </location>
</feature>
<dbReference type="SMART" id="SM00448">
    <property type="entry name" value="REC"/>
    <property type="match status" value="1"/>
</dbReference>
<keyword evidence="1" id="KW-0597">Phosphoprotein</keyword>
<organism evidence="3 4">
    <name type="scientific">Methanimicrococcus blatticola</name>
    <dbReference type="NCBI Taxonomy" id="91560"/>
    <lineage>
        <taxon>Archaea</taxon>
        <taxon>Methanobacteriati</taxon>
        <taxon>Methanobacteriota</taxon>
        <taxon>Stenosarchaea group</taxon>
        <taxon>Methanomicrobia</taxon>
        <taxon>Methanosarcinales</taxon>
        <taxon>Methanosarcinaceae</taxon>
        <taxon>Methanimicrococcus</taxon>
    </lineage>
</organism>
<dbReference type="PANTHER" id="PTHR43228">
    <property type="entry name" value="TWO-COMPONENT RESPONSE REGULATOR"/>
    <property type="match status" value="1"/>
</dbReference>
<dbReference type="OrthoDB" id="2830at2157"/>
<evidence type="ECO:0000256" key="1">
    <source>
        <dbReference type="PROSITE-ProRule" id="PRU00169"/>
    </source>
</evidence>
<name>A0A484F589_9EURY</name>
<dbReference type="GO" id="GO:0000160">
    <property type="term" value="P:phosphorelay signal transduction system"/>
    <property type="evidence" value="ECO:0007669"/>
    <property type="project" value="InterPro"/>
</dbReference>
<keyword evidence="4" id="KW-1185">Reference proteome</keyword>
<dbReference type="RefSeq" id="WP_133516521.1">
    <property type="nucleotide sequence ID" value="NZ_JAHDUW010000001.1"/>
</dbReference>
<dbReference type="Proteomes" id="UP000294855">
    <property type="component" value="Unassembled WGS sequence"/>
</dbReference>